<dbReference type="Gene3D" id="3.40.47.10">
    <property type="match status" value="2"/>
</dbReference>
<dbReference type="Pfam" id="PF02803">
    <property type="entry name" value="Thiolase_C"/>
    <property type="match status" value="1"/>
</dbReference>
<evidence type="ECO:0000259" key="5">
    <source>
        <dbReference type="Pfam" id="PF00108"/>
    </source>
</evidence>
<dbReference type="InterPro" id="IPR002155">
    <property type="entry name" value="Thiolase"/>
</dbReference>
<evidence type="ECO:0000256" key="3">
    <source>
        <dbReference type="ARBA" id="ARBA00023315"/>
    </source>
</evidence>
<dbReference type="Pfam" id="PF00108">
    <property type="entry name" value="Thiolase_N"/>
    <property type="match status" value="1"/>
</dbReference>
<evidence type="ECO:0000256" key="1">
    <source>
        <dbReference type="ARBA" id="ARBA00010982"/>
    </source>
</evidence>
<keyword evidence="2 4" id="KW-0808">Transferase</keyword>
<dbReference type="Proteomes" id="UP001236507">
    <property type="component" value="Unassembled WGS sequence"/>
</dbReference>
<feature type="domain" description="Thiolase C-terminal" evidence="6">
    <location>
        <begin position="278"/>
        <end position="400"/>
    </location>
</feature>
<evidence type="ECO:0000256" key="2">
    <source>
        <dbReference type="ARBA" id="ARBA00022679"/>
    </source>
</evidence>
<gene>
    <name evidence="7" type="ORF">QM524_13110</name>
</gene>
<accession>A0ABT6Y995</accession>
<dbReference type="NCBIfam" id="NF006090">
    <property type="entry name" value="PRK08242.1"/>
    <property type="match status" value="1"/>
</dbReference>
<dbReference type="PROSITE" id="PS00737">
    <property type="entry name" value="THIOLASE_2"/>
    <property type="match status" value="1"/>
</dbReference>
<evidence type="ECO:0000313" key="8">
    <source>
        <dbReference type="Proteomes" id="UP001236507"/>
    </source>
</evidence>
<dbReference type="EMBL" id="JASHIF010000010">
    <property type="protein sequence ID" value="MDI9860152.1"/>
    <property type="molecule type" value="Genomic_DNA"/>
</dbReference>
<dbReference type="GO" id="GO:0003985">
    <property type="term" value="F:acetyl-CoA C-acetyltransferase activity"/>
    <property type="evidence" value="ECO:0007669"/>
    <property type="project" value="UniProtKB-EC"/>
</dbReference>
<dbReference type="PANTHER" id="PTHR43365">
    <property type="entry name" value="BLR7806 PROTEIN"/>
    <property type="match status" value="1"/>
</dbReference>
<evidence type="ECO:0000256" key="4">
    <source>
        <dbReference type="RuleBase" id="RU003557"/>
    </source>
</evidence>
<dbReference type="NCBIfam" id="TIGR01930">
    <property type="entry name" value="AcCoA-C-Actrans"/>
    <property type="match status" value="1"/>
</dbReference>
<evidence type="ECO:0000259" key="6">
    <source>
        <dbReference type="Pfam" id="PF02803"/>
    </source>
</evidence>
<dbReference type="InterPro" id="IPR020615">
    <property type="entry name" value="Thiolase_acyl_enz_int_AS"/>
</dbReference>
<dbReference type="InterPro" id="IPR020617">
    <property type="entry name" value="Thiolase_C"/>
</dbReference>
<evidence type="ECO:0000313" key="7">
    <source>
        <dbReference type="EMBL" id="MDI9860152.1"/>
    </source>
</evidence>
<keyword evidence="8" id="KW-1185">Reference proteome</keyword>
<keyword evidence="3 4" id="KW-0012">Acyltransferase</keyword>
<proteinExistence type="inferred from homology"/>
<dbReference type="PROSITE" id="PS00099">
    <property type="entry name" value="THIOLASE_3"/>
    <property type="match status" value="1"/>
</dbReference>
<comment type="caution">
    <text evidence="7">The sequence shown here is derived from an EMBL/GenBank/DDBJ whole genome shotgun (WGS) entry which is preliminary data.</text>
</comment>
<comment type="similarity">
    <text evidence="1 4">Belongs to the thiolase-like superfamily. Thiolase family.</text>
</comment>
<organism evidence="7 8">
    <name type="scientific">Flectobacillus roseus</name>
    <dbReference type="NCBI Taxonomy" id="502259"/>
    <lineage>
        <taxon>Bacteria</taxon>
        <taxon>Pseudomonadati</taxon>
        <taxon>Bacteroidota</taxon>
        <taxon>Cytophagia</taxon>
        <taxon>Cytophagales</taxon>
        <taxon>Flectobacillaceae</taxon>
        <taxon>Flectobacillus</taxon>
    </lineage>
</organism>
<dbReference type="SUPFAM" id="SSF53901">
    <property type="entry name" value="Thiolase-like"/>
    <property type="match status" value="2"/>
</dbReference>
<dbReference type="InterPro" id="IPR020613">
    <property type="entry name" value="Thiolase_CS"/>
</dbReference>
<name>A0ABT6Y995_9BACT</name>
<dbReference type="InterPro" id="IPR020610">
    <property type="entry name" value="Thiolase_AS"/>
</dbReference>
<feature type="domain" description="Thiolase N-terminal" evidence="5">
    <location>
        <begin position="5"/>
        <end position="228"/>
    </location>
</feature>
<dbReference type="PANTHER" id="PTHR43365:SF1">
    <property type="entry name" value="ACETYL-COA C-ACYLTRANSFERASE"/>
    <property type="match status" value="1"/>
</dbReference>
<dbReference type="PIRSF" id="PIRSF000429">
    <property type="entry name" value="Ac-CoA_Ac_transf"/>
    <property type="match status" value="1"/>
</dbReference>
<protein>
    <submittedName>
        <fullName evidence="7">Acetyl-CoA C-acetyltransferase</fullName>
        <ecNumber evidence="7">2.3.1.9</ecNumber>
    </submittedName>
</protein>
<dbReference type="InterPro" id="IPR016039">
    <property type="entry name" value="Thiolase-like"/>
</dbReference>
<dbReference type="CDD" id="cd00751">
    <property type="entry name" value="thiolase"/>
    <property type="match status" value="1"/>
</dbReference>
<reference evidence="7 8" key="1">
    <citation type="submission" date="2023-05" db="EMBL/GenBank/DDBJ databases">
        <title>Novel species of genus Flectobacillus isolated from stream in China.</title>
        <authorList>
            <person name="Lu H."/>
        </authorList>
    </citation>
    <scope>NUCLEOTIDE SEQUENCE [LARGE SCALE GENOMIC DNA]</scope>
    <source>
        <strain evidence="7 8">KCTC 42575</strain>
    </source>
</reference>
<dbReference type="EC" id="2.3.1.9" evidence="7"/>
<sequence>MNEAYIYDAVRTPRGRGKSDGSLHDIQPVQLAQQVLEQLRDRNQLDTSLVDDVIMGCVTPIGEQGADIARTAVLAAGYPQSVAGVQINRFCSSGLEAVNMAAAYIMSGQQELMIAGGIESMSRVAMGADGGAMMMNPQLIATHKFVPQGISADLIATKYGYSRQAVDQFAVISQQRAAVAHADGRFSHSMFGVKDEIGIEVLNYDEGMRPDTTVDGLAKLRPSFEMMGQMGLDQLALMKYPELNEINHVHHAGNSSQIVDGSAGILIGNKAIGEKLGLKPRAKISAFGVCGSEPTIMLTGPIPATQKVLKRNGMNIQDIDLFEINEAFAAIPMLFMDVLGVDHSKVNVNGGAIALGHPLGATGAIILMTLLDELERTGKGMGLASLCIGGGMGIATVIERI</sequence>
<dbReference type="InterPro" id="IPR020616">
    <property type="entry name" value="Thiolase_N"/>
</dbReference>
<dbReference type="RefSeq" id="WP_283344948.1">
    <property type="nucleotide sequence ID" value="NZ_JASHIF010000010.1"/>
</dbReference>
<dbReference type="PROSITE" id="PS00098">
    <property type="entry name" value="THIOLASE_1"/>
    <property type="match status" value="1"/>
</dbReference>